<sequence>MFATLILPIAPIFLLIVLGHLLRRGGIPSFEFWNLNDKLVYWVLFPCLLFNKIATLDFSGGELGELAVAVYAGFAAAILFSLLLQPFFRGDKPLWTSILQGCARHNTFIALAVAEQVFGGEILGKATLVTALLIPVTNIAIVSIMAVALARREGGSLLAAVLKDLARNPLLIAVGLGFVCNGLGLEEIPVVTQMTTILGAAALPIVLLCVGANIRVKAMAADLRTMSIAVIGKMVVFPAGILTAGMAIGLDESLFLAAMLFGLSPTAASAYTLARAMGGDAPAMAGIVTVQTAISFLSMPASLLLLQYLLAQ</sequence>
<keyword evidence="4" id="KW-1003">Cell membrane</keyword>
<feature type="transmembrane region" description="Helical" evidence="8">
    <location>
        <begin position="197"/>
        <end position="216"/>
    </location>
</feature>
<evidence type="ECO:0000256" key="6">
    <source>
        <dbReference type="ARBA" id="ARBA00022989"/>
    </source>
</evidence>
<feature type="transmembrane region" description="Helical" evidence="8">
    <location>
        <begin position="68"/>
        <end position="88"/>
    </location>
</feature>
<keyword evidence="7 8" id="KW-0472">Membrane</keyword>
<evidence type="ECO:0000256" key="2">
    <source>
        <dbReference type="ARBA" id="ARBA00010145"/>
    </source>
</evidence>
<keyword evidence="10" id="KW-1185">Reference proteome</keyword>
<dbReference type="AlphaFoldDB" id="A0A9J7AVP0"/>
<feature type="transmembrane region" description="Helical" evidence="8">
    <location>
        <begin position="228"/>
        <end position="248"/>
    </location>
</feature>
<dbReference type="EMBL" id="CP102480">
    <property type="protein sequence ID" value="UUX51399.1"/>
    <property type="molecule type" value="Genomic_DNA"/>
</dbReference>
<dbReference type="Pfam" id="PF03547">
    <property type="entry name" value="Mem_trans"/>
    <property type="match status" value="1"/>
</dbReference>
<dbReference type="Gene3D" id="1.20.1530.20">
    <property type="match status" value="1"/>
</dbReference>
<keyword evidence="3" id="KW-0813">Transport</keyword>
<evidence type="ECO:0000256" key="1">
    <source>
        <dbReference type="ARBA" id="ARBA00004651"/>
    </source>
</evidence>
<dbReference type="PANTHER" id="PTHR36838">
    <property type="entry name" value="AUXIN EFFLUX CARRIER FAMILY PROTEIN"/>
    <property type="match status" value="1"/>
</dbReference>
<comment type="similarity">
    <text evidence="2">Belongs to the auxin efflux carrier (TC 2.A.69) family.</text>
</comment>
<evidence type="ECO:0000256" key="3">
    <source>
        <dbReference type="ARBA" id="ARBA00022448"/>
    </source>
</evidence>
<evidence type="ECO:0000256" key="8">
    <source>
        <dbReference type="SAM" id="Phobius"/>
    </source>
</evidence>
<reference evidence="9" key="1">
    <citation type="submission" date="2022-08" db="EMBL/GenBank/DDBJ databases">
        <title>Nisaea acidiphila sp. nov., isolated from a marine algal debris and emended description of the genus Nisaea Urios et al. 2008.</title>
        <authorList>
            <person name="Kwon K."/>
        </authorList>
    </citation>
    <scope>NUCLEOTIDE SEQUENCE</scope>
    <source>
        <strain evidence="9">MEBiC11861</strain>
    </source>
</reference>
<keyword evidence="5 8" id="KW-0812">Transmembrane</keyword>
<feature type="transmembrane region" description="Helical" evidence="8">
    <location>
        <begin position="254"/>
        <end position="274"/>
    </location>
</feature>
<feature type="transmembrane region" description="Helical" evidence="8">
    <location>
        <begin position="128"/>
        <end position="149"/>
    </location>
</feature>
<dbReference type="GO" id="GO:0055085">
    <property type="term" value="P:transmembrane transport"/>
    <property type="evidence" value="ECO:0007669"/>
    <property type="project" value="InterPro"/>
</dbReference>
<dbReference type="PANTHER" id="PTHR36838:SF4">
    <property type="entry name" value="AUXIN EFFLUX CARRIER FAMILY PROTEIN"/>
    <property type="match status" value="1"/>
</dbReference>
<name>A0A9J7AVP0_9PROT</name>
<gene>
    <name evidence="9" type="ORF">NUH88_06810</name>
</gene>
<evidence type="ECO:0000256" key="4">
    <source>
        <dbReference type="ARBA" id="ARBA00022475"/>
    </source>
</evidence>
<dbReference type="GO" id="GO:0005886">
    <property type="term" value="C:plasma membrane"/>
    <property type="evidence" value="ECO:0007669"/>
    <property type="project" value="UniProtKB-SubCell"/>
</dbReference>
<evidence type="ECO:0000256" key="7">
    <source>
        <dbReference type="ARBA" id="ARBA00023136"/>
    </source>
</evidence>
<dbReference type="InterPro" id="IPR004776">
    <property type="entry name" value="Mem_transp_PIN-like"/>
</dbReference>
<accession>A0A9J7AVP0</accession>
<evidence type="ECO:0000313" key="9">
    <source>
        <dbReference type="EMBL" id="UUX51399.1"/>
    </source>
</evidence>
<evidence type="ECO:0000256" key="5">
    <source>
        <dbReference type="ARBA" id="ARBA00022692"/>
    </source>
</evidence>
<dbReference type="KEGG" id="naci:NUH88_06810"/>
<protein>
    <submittedName>
        <fullName evidence="9">AEC family transporter</fullName>
    </submittedName>
</protein>
<keyword evidence="6 8" id="KW-1133">Transmembrane helix</keyword>
<feature type="transmembrane region" description="Helical" evidence="8">
    <location>
        <begin position="286"/>
        <end position="310"/>
    </location>
</feature>
<dbReference type="Proteomes" id="UP001060336">
    <property type="component" value="Chromosome"/>
</dbReference>
<feature type="transmembrane region" description="Helical" evidence="8">
    <location>
        <begin position="39"/>
        <end position="56"/>
    </location>
</feature>
<dbReference type="InterPro" id="IPR038770">
    <property type="entry name" value="Na+/solute_symporter_sf"/>
</dbReference>
<proteinExistence type="inferred from homology"/>
<evidence type="ECO:0000313" key="10">
    <source>
        <dbReference type="Proteomes" id="UP001060336"/>
    </source>
</evidence>
<dbReference type="RefSeq" id="WP_257770858.1">
    <property type="nucleotide sequence ID" value="NZ_CP102480.1"/>
</dbReference>
<organism evidence="9 10">
    <name type="scientific">Nisaea acidiphila</name>
    <dbReference type="NCBI Taxonomy" id="1862145"/>
    <lineage>
        <taxon>Bacteria</taxon>
        <taxon>Pseudomonadati</taxon>
        <taxon>Pseudomonadota</taxon>
        <taxon>Alphaproteobacteria</taxon>
        <taxon>Rhodospirillales</taxon>
        <taxon>Thalassobaculaceae</taxon>
        <taxon>Nisaea</taxon>
    </lineage>
</organism>
<comment type="subcellular location">
    <subcellularLocation>
        <location evidence="1">Cell membrane</location>
        <topology evidence="1">Multi-pass membrane protein</topology>
    </subcellularLocation>
</comment>